<dbReference type="GO" id="GO:0008677">
    <property type="term" value="F:2-dehydropantoate 2-reductase activity"/>
    <property type="evidence" value="ECO:0007669"/>
    <property type="project" value="InterPro"/>
</dbReference>
<evidence type="ECO:0000256" key="3">
    <source>
        <dbReference type="ARBA" id="ARBA00023002"/>
    </source>
</evidence>
<dbReference type="GO" id="GO:0015940">
    <property type="term" value="P:pantothenate biosynthetic process"/>
    <property type="evidence" value="ECO:0007669"/>
    <property type="project" value="InterPro"/>
</dbReference>
<keyword evidence="2" id="KW-0521">NADP</keyword>
<keyword evidence="3" id="KW-0560">Oxidoreductase</keyword>
<dbReference type="InterPro" id="IPR036291">
    <property type="entry name" value="NAD(P)-bd_dom_sf"/>
</dbReference>
<feature type="domain" description="Ketopantoate reductase N-terminal" evidence="4">
    <location>
        <begin position="31"/>
        <end position="182"/>
    </location>
</feature>
<reference evidence="6 7" key="1">
    <citation type="journal article" date="2018" name="MBio">
        <title>Comparative Genomics Reveals the Core Gene Toolbox for the Fungus-Insect Symbiosis.</title>
        <authorList>
            <person name="Wang Y."/>
            <person name="Stata M."/>
            <person name="Wang W."/>
            <person name="Stajich J.E."/>
            <person name="White M.M."/>
            <person name="Moncalvo J.M."/>
        </authorList>
    </citation>
    <scope>NUCLEOTIDE SEQUENCE [LARGE SCALE GENOMIC DNA]</scope>
    <source>
        <strain evidence="6 7">AUS-126-30</strain>
    </source>
</reference>
<feature type="domain" description="Ketopantoate reductase C-terminal" evidence="5">
    <location>
        <begin position="217"/>
        <end position="344"/>
    </location>
</feature>
<dbReference type="Proteomes" id="UP000245591">
    <property type="component" value="Unassembled WGS sequence"/>
</dbReference>
<dbReference type="Pfam" id="PF08546">
    <property type="entry name" value="ApbA_C"/>
    <property type="match status" value="1"/>
</dbReference>
<dbReference type="InterPro" id="IPR003710">
    <property type="entry name" value="ApbA"/>
</dbReference>
<accession>A0A2U1IXJ6</accession>
<dbReference type="Pfam" id="PF02558">
    <property type="entry name" value="ApbA"/>
    <property type="match status" value="1"/>
</dbReference>
<sequence>MISRKSLLYYCEISTIKKPHSLQIENGMHTLIVGAGSVGSMCGWRIKEGGENVSVVCRSNYEAIKENGFSIESARYGSRKFIPNNVYSTCEDASKDQEYDYILVCTKALPNIADPTDILKPLIKSSKTVIVLLQNGIGLEDPYVKAYPKNLLITCVVYIESEQRQGGIIKHGKMMELAYGLHKNKKDDNLDLIKNNAISNFHNILTSGGITSTVSTNIQKLKWFKNVWNATISPMSVISGKYSGEELVRNPGTRQLILNAMSEVIKVGEAVTGGPLHDKLSASEISEYFVISTESLLKTFIPSMLQDFINKKPMEHQVILKNVIESAKRFNINVPILETTYELLVMNEKKYLKPKGILLKSP</sequence>
<evidence type="ECO:0008006" key="8">
    <source>
        <dbReference type="Google" id="ProtNLM"/>
    </source>
</evidence>
<organism evidence="6 7">
    <name type="scientific">Smittium angustum</name>
    <dbReference type="NCBI Taxonomy" id="133377"/>
    <lineage>
        <taxon>Eukaryota</taxon>
        <taxon>Fungi</taxon>
        <taxon>Fungi incertae sedis</taxon>
        <taxon>Zoopagomycota</taxon>
        <taxon>Kickxellomycotina</taxon>
        <taxon>Harpellomycetes</taxon>
        <taxon>Harpellales</taxon>
        <taxon>Legeriomycetaceae</taxon>
        <taxon>Smittium</taxon>
    </lineage>
</organism>
<keyword evidence="7" id="KW-1185">Reference proteome</keyword>
<evidence type="ECO:0000259" key="5">
    <source>
        <dbReference type="Pfam" id="PF08546"/>
    </source>
</evidence>
<comment type="caution">
    <text evidence="6">The sequence shown here is derived from an EMBL/GenBank/DDBJ whole genome shotgun (WGS) entry which is preliminary data.</text>
</comment>
<evidence type="ECO:0000259" key="4">
    <source>
        <dbReference type="Pfam" id="PF02558"/>
    </source>
</evidence>
<evidence type="ECO:0000256" key="2">
    <source>
        <dbReference type="ARBA" id="ARBA00022857"/>
    </source>
</evidence>
<dbReference type="SUPFAM" id="SSF51735">
    <property type="entry name" value="NAD(P)-binding Rossmann-fold domains"/>
    <property type="match status" value="1"/>
</dbReference>
<gene>
    <name evidence="6" type="ORF">BB558_006507</name>
</gene>
<protein>
    <recommendedName>
        <fullName evidence="8">2-dehydropantoate 2-reductase</fullName>
    </recommendedName>
</protein>
<evidence type="ECO:0000313" key="6">
    <source>
        <dbReference type="EMBL" id="PVZ97534.1"/>
    </source>
</evidence>
<dbReference type="Gene3D" id="3.40.50.720">
    <property type="entry name" value="NAD(P)-binding Rossmann-like Domain"/>
    <property type="match status" value="1"/>
</dbReference>
<dbReference type="InterPro" id="IPR013328">
    <property type="entry name" value="6PGD_dom2"/>
</dbReference>
<dbReference type="InterPro" id="IPR013332">
    <property type="entry name" value="KPR_N"/>
</dbReference>
<dbReference type="AlphaFoldDB" id="A0A2U1IXJ6"/>
<comment type="similarity">
    <text evidence="1">Belongs to the ketopantoate reductase family.</text>
</comment>
<dbReference type="InterPro" id="IPR013752">
    <property type="entry name" value="KPA_reductase"/>
</dbReference>
<dbReference type="SUPFAM" id="SSF48179">
    <property type="entry name" value="6-phosphogluconate dehydrogenase C-terminal domain-like"/>
    <property type="match status" value="1"/>
</dbReference>
<dbReference type="GO" id="GO:0005737">
    <property type="term" value="C:cytoplasm"/>
    <property type="evidence" value="ECO:0007669"/>
    <property type="project" value="TreeGrafter"/>
</dbReference>
<dbReference type="EMBL" id="MBFU01000811">
    <property type="protein sequence ID" value="PVZ97534.1"/>
    <property type="molecule type" value="Genomic_DNA"/>
</dbReference>
<dbReference type="InterPro" id="IPR051402">
    <property type="entry name" value="KPR-Related"/>
</dbReference>
<evidence type="ECO:0000313" key="7">
    <source>
        <dbReference type="Proteomes" id="UP000245591"/>
    </source>
</evidence>
<dbReference type="PANTHER" id="PTHR21708:SF26">
    <property type="entry name" value="2-DEHYDROPANTOATE 2-REDUCTASE"/>
    <property type="match status" value="1"/>
</dbReference>
<dbReference type="FunFam" id="1.10.1040.10:FF:000017">
    <property type="entry name" value="2-dehydropantoate 2-reductase"/>
    <property type="match status" value="1"/>
</dbReference>
<dbReference type="PANTHER" id="PTHR21708">
    <property type="entry name" value="PROBABLE 2-DEHYDROPANTOATE 2-REDUCTASE"/>
    <property type="match status" value="1"/>
</dbReference>
<dbReference type="NCBIfam" id="TIGR00745">
    <property type="entry name" value="apbA_panE"/>
    <property type="match status" value="1"/>
</dbReference>
<name>A0A2U1IXJ6_SMIAN</name>
<proteinExistence type="inferred from homology"/>
<dbReference type="Gene3D" id="1.10.1040.10">
    <property type="entry name" value="N-(1-d-carboxylethyl)-l-norvaline Dehydrogenase, domain 2"/>
    <property type="match status" value="1"/>
</dbReference>
<dbReference type="InterPro" id="IPR008927">
    <property type="entry name" value="6-PGluconate_DH-like_C_sf"/>
</dbReference>
<evidence type="ECO:0000256" key="1">
    <source>
        <dbReference type="ARBA" id="ARBA00007870"/>
    </source>
</evidence>